<evidence type="ECO:0000256" key="1">
    <source>
        <dbReference type="SAM" id="MobiDB-lite"/>
    </source>
</evidence>
<keyword evidence="2" id="KW-0472">Membrane</keyword>
<evidence type="ECO:0000256" key="3">
    <source>
        <dbReference type="SAM" id="SignalP"/>
    </source>
</evidence>
<evidence type="ECO:0008006" key="6">
    <source>
        <dbReference type="Google" id="ProtNLM"/>
    </source>
</evidence>
<dbReference type="Proteomes" id="UP001612812">
    <property type="component" value="Unassembled WGS sequence"/>
</dbReference>
<gene>
    <name evidence="4" type="ORF">ACIBP4_07195</name>
</gene>
<comment type="caution">
    <text evidence="4">The sequence shown here is derived from an EMBL/GenBank/DDBJ whole genome shotgun (WGS) entry which is preliminary data.</text>
</comment>
<keyword evidence="2" id="KW-1133">Transmembrane helix</keyword>
<feature type="compositionally biased region" description="Low complexity" evidence="1">
    <location>
        <begin position="774"/>
        <end position="807"/>
    </location>
</feature>
<keyword evidence="2" id="KW-0812">Transmembrane</keyword>
<feature type="signal peptide" evidence="3">
    <location>
        <begin position="1"/>
        <end position="20"/>
    </location>
</feature>
<sequence length="870" mass="91008">MSPRRWLAVAGLLLVVAALAPVPPAAMPARAEDNGSSAVTVRGGKVDGGYEDFTGLSVTVSQTRDLVNQAVVVSWTGGTPTPRNRPLGVDFLQVMQCYGDLDAADDPDGLRFRETCQFGAKLDTPVMPFEVNAAAAANANSRELRFDSTGYPAKDPRETLPEDARMVPFRPVSCPVGATSCERPRTPDGSAAQPFPVIADPQTGAQREAYPDEVLSGYFNKSVTNEYPYALTAADGTGRISFEVQNSALAPDLGCGDPYTDAQGAARPSRPCWLVIVPRGHHHPYTGADLSSTDSPQGSPMTVPNWQYRMVVPLEFEPVTGYCATDRAERLTAGTELAAEAAGAWRPALCAGTNGPSISYSPVGDAEAARQLLSNSPNAPGLIYSSDPVATTATDPPVVHAPVTLSGLVIALNIDVNLDDKPLPPEVARLRGTALRDLKLTPRLVAKLLTQSYRRDVPGGGGTALAKNYDSIKQDPEFLGLNPLFRDWDRRASVTLNGLMAPNGSSVAARALWQWVLADRAAKDWLSGTPDGQMVVNPAFTPLFTDEVPDYFPKADRSCYEEKVDGETYQLCSQELRPYTGGFGRGAAQTLRGDTGAFGQALNINVTPPRFEKLPREQPGFRFTMAVTDSASAARYGLFTAALCKATPGPDGSWTADDCRGATTEAISAAAATAQPSQVAGVSVIDPARAWSAAGAYPLSLLTYAVADRTDPADARRDYATLLRYVADEGQRPGVGRGMLPDGYVPLPAALRERTEAAATLLEKDVPSPPAAPPAAAGGVPPAAAPGAPAAPVVPATGAAPSVGATPSPGGTAPSPQPSALPAASATPGNPVGALRYVLVFIFAAGLVGGVIGPVLRRWGHRNAPADGAE</sequence>
<evidence type="ECO:0000256" key="2">
    <source>
        <dbReference type="SAM" id="Phobius"/>
    </source>
</evidence>
<reference evidence="4 5" key="1">
    <citation type="submission" date="2024-10" db="EMBL/GenBank/DDBJ databases">
        <title>The Natural Products Discovery Center: Release of the First 8490 Sequenced Strains for Exploring Actinobacteria Biosynthetic Diversity.</title>
        <authorList>
            <person name="Kalkreuter E."/>
            <person name="Kautsar S.A."/>
            <person name="Yang D."/>
            <person name="Bader C.D."/>
            <person name="Teijaro C.N."/>
            <person name="Fluegel L."/>
            <person name="Davis C.M."/>
            <person name="Simpson J.R."/>
            <person name="Lauterbach L."/>
            <person name="Steele A.D."/>
            <person name="Gui C."/>
            <person name="Meng S."/>
            <person name="Li G."/>
            <person name="Viehrig K."/>
            <person name="Ye F."/>
            <person name="Su P."/>
            <person name="Kiefer A.F."/>
            <person name="Nichols A."/>
            <person name="Cepeda A.J."/>
            <person name="Yan W."/>
            <person name="Fan B."/>
            <person name="Jiang Y."/>
            <person name="Adhikari A."/>
            <person name="Zheng C.-J."/>
            <person name="Schuster L."/>
            <person name="Cowan T.M."/>
            <person name="Smanski M.J."/>
            <person name="Chevrette M.G."/>
            <person name="De Carvalho L.P.S."/>
            <person name="Shen B."/>
        </authorList>
    </citation>
    <scope>NUCLEOTIDE SEQUENCE [LARGE SCALE GENOMIC DNA]</scope>
    <source>
        <strain evidence="4 5">NPDC049845</strain>
    </source>
</reference>
<dbReference type="EMBL" id="JBITLE010000002">
    <property type="protein sequence ID" value="MFI7262074.1"/>
    <property type="molecule type" value="Genomic_DNA"/>
</dbReference>
<feature type="region of interest" description="Disordered" evidence="1">
    <location>
        <begin position="178"/>
        <end position="197"/>
    </location>
</feature>
<feature type="chain" id="PRO_5046048805" description="PBP domain-containing protein" evidence="3">
    <location>
        <begin position="21"/>
        <end position="870"/>
    </location>
</feature>
<protein>
    <recommendedName>
        <fullName evidence="6">PBP domain-containing protein</fullName>
    </recommendedName>
</protein>
<name>A0ABW7ZGV6_9ACTN</name>
<evidence type="ECO:0000313" key="5">
    <source>
        <dbReference type="Proteomes" id="UP001612812"/>
    </source>
</evidence>
<dbReference type="Gene3D" id="3.40.190.10">
    <property type="entry name" value="Periplasmic binding protein-like II"/>
    <property type="match status" value="1"/>
</dbReference>
<keyword evidence="5" id="KW-1185">Reference proteome</keyword>
<keyword evidence="3" id="KW-0732">Signal</keyword>
<dbReference type="SUPFAM" id="SSF53850">
    <property type="entry name" value="Periplasmic binding protein-like II"/>
    <property type="match status" value="1"/>
</dbReference>
<proteinExistence type="predicted"/>
<feature type="region of interest" description="Disordered" evidence="1">
    <location>
        <begin position="765"/>
        <end position="827"/>
    </location>
</feature>
<dbReference type="RefSeq" id="WP_396767781.1">
    <property type="nucleotide sequence ID" value="NZ_JBITLA010000001.1"/>
</dbReference>
<accession>A0ABW7ZGV6</accession>
<evidence type="ECO:0000313" key="4">
    <source>
        <dbReference type="EMBL" id="MFI7262074.1"/>
    </source>
</evidence>
<feature type="transmembrane region" description="Helical" evidence="2">
    <location>
        <begin position="834"/>
        <end position="856"/>
    </location>
</feature>
<organism evidence="4 5">
    <name type="scientific">Micromonospora maritima</name>
    <dbReference type="NCBI Taxonomy" id="986711"/>
    <lineage>
        <taxon>Bacteria</taxon>
        <taxon>Bacillati</taxon>
        <taxon>Actinomycetota</taxon>
        <taxon>Actinomycetes</taxon>
        <taxon>Micromonosporales</taxon>
        <taxon>Micromonosporaceae</taxon>
        <taxon>Micromonospora</taxon>
    </lineage>
</organism>
<feature type="compositionally biased region" description="Low complexity" evidence="1">
    <location>
        <begin position="818"/>
        <end position="827"/>
    </location>
</feature>